<dbReference type="InterPro" id="IPR014768">
    <property type="entry name" value="GBD/FH3_dom"/>
</dbReference>
<evidence type="ECO:0000256" key="1">
    <source>
        <dbReference type="ARBA" id="ARBA00023054"/>
    </source>
</evidence>
<protein>
    <submittedName>
        <fullName evidence="8">LAMI_0F02124g1_1</fullName>
    </submittedName>
</protein>
<feature type="compositionally biased region" description="Polar residues" evidence="4">
    <location>
        <begin position="1102"/>
        <end position="1129"/>
    </location>
</feature>
<feature type="domain" description="DAD" evidence="5">
    <location>
        <begin position="1704"/>
        <end position="1736"/>
    </location>
</feature>
<dbReference type="InterPro" id="IPR010473">
    <property type="entry name" value="GTPase-bd"/>
</dbReference>
<proteinExistence type="inferred from homology"/>
<dbReference type="GO" id="GO:0032153">
    <property type="term" value="C:cell division site"/>
    <property type="evidence" value="ECO:0007669"/>
    <property type="project" value="TreeGrafter"/>
</dbReference>
<reference evidence="9" key="1">
    <citation type="submission" date="2016-03" db="EMBL/GenBank/DDBJ databases">
        <authorList>
            <person name="Devillers H."/>
        </authorList>
    </citation>
    <scope>NUCLEOTIDE SEQUENCE [LARGE SCALE GENOMIC DNA]</scope>
</reference>
<dbReference type="PANTHER" id="PTHR47102">
    <property type="entry name" value="PROTEIN BNI1"/>
    <property type="match status" value="1"/>
</dbReference>
<feature type="region of interest" description="Disordered" evidence="4">
    <location>
        <begin position="1688"/>
        <end position="1707"/>
    </location>
</feature>
<evidence type="ECO:0000256" key="3">
    <source>
        <dbReference type="SAM" id="Coils"/>
    </source>
</evidence>
<evidence type="ECO:0000259" key="5">
    <source>
        <dbReference type="PROSITE" id="PS51231"/>
    </source>
</evidence>
<dbReference type="PROSITE" id="PS51444">
    <property type="entry name" value="FH2"/>
    <property type="match status" value="1"/>
</dbReference>
<keyword evidence="1 3" id="KW-0175">Coiled coil</keyword>
<dbReference type="GO" id="GO:0043332">
    <property type="term" value="C:mating projection tip"/>
    <property type="evidence" value="ECO:0007669"/>
    <property type="project" value="TreeGrafter"/>
</dbReference>
<dbReference type="SUPFAM" id="SSF48371">
    <property type="entry name" value="ARM repeat"/>
    <property type="match status" value="1"/>
</dbReference>
<evidence type="ECO:0000256" key="4">
    <source>
        <dbReference type="SAM" id="MobiDB-lite"/>
    </source>
</evidence>
<feature type="compositionally biased region" description="Low complexity" evidence="4">
    <location>
        <begin position="1"/>
        <end position="31"/>
    </location>
</feature>
<dbReference type="GO" id="GO:0071474">
    <property type="term" value="P:cellular hyperosmotic response"/>
    <property type="evidence" value="ECO:0007669"/>
    <property type="project" value="UniProtKB-ARBA"/>
</dbReference>
<feature type="compositionally biased region" description="Basic and acidic residues" evidence="4">
    <location>
        <begin position="1017"/>
        <end position="1031"/>
    </location>
</feature>
<dbReference type="Proteomes" id="UP000191024">
    <property type="component" value="Chromosome F"/>
</dbReference>
<dbReference type="OrthoDB" id="1104827at2759"/>
<feature type="domain" description="GBD/FH3" evidence="6">
    <location>
        <begin position="173"/>
        <end position="669"/>
    </location>
</feature>
<accession>A0A1G4JWG1</accession>
<dbReference type="PANTHER" id="PTHR47102:SF2">
    <property type="entry name" value="PROTEIN BNI1"/>
    <property type="match status" value="1"/>
</dbReference>
<feature type="compositionally biased region" description="Basic and acidic residues" evidence="4">
    <location>
        <begin position="1850"/>
        <end position="1859"/>
    </location>
</feature>
<feature type="region of interest" description="Disordered" evidence="4">
    <location>
        <begin position="774"/>
        <end position="798"/>
    </location>
</feature>
<feature type="region of interest" description="Disordered" evidence="4">
    <location>
        <begin position="1100"/>
        <end position="1129"/>
    </location>
</feature>
<dbReference type="GO" id="GO:0051016">
    <property type="term" value="P:barbed-end actin filament capping"/>
    <property type="evidence" value="ECO:0007669"/>
    <property type="project" value="UniProtKB-ARBA"/>
</dbReference>
<dbReference type="SUPFAM" id="SSF101447">
    <property type="entry name" value="Formin homology 2 domain (FH2 domain)"/>
    <property type="match status" value="1"/>
</dbReference>
<dbReference type="GO" id="GO:0045010">
    <property type="term" value="P:actin nucleation"/>
    <property type="evidence" value="ECO:0007669"/>
    <property type="project" value="UniProtKB-ARBA"/>
</dbReference>
<evidence type="ECO:0000259" key="6">
    <source>
        <dbReference type="PROSITE" id="PS51232"/>
    </source>
</evidence>
<dbReference type="GO" id="GO:0005522">
    <property type="term" value="F:profilin binding"/>
    <property type="evidence" value="ECO:0007669"/>
    <property type="project" value="UniProtKB-ARBA"/>
</dbReference>
<feature type="compositionally biased region" description="Polar residues" evidence="4">
    <location>
        <begin position="287"/>
        <end position="298"/>
    </location>
</feature>
<dbReference type="GO" id="GO:0032991">
    <property type="term" value="C:protein-containing complex"/>
    <property type="evidence" value="ECO:0007669"/>
    <property type="project" value="UniProtKB-ARBA"/>
</dbReference>
<dbReference type="GO" id="GO:0030010">
    <property type="term" value="P:establishment of cell polarity"/>
    <property type="evidence" value="ECO:0007669"/>
    <property type="project" value="UniProtKB-ARBA"/>
</dbReference>
<dbReference type="Gene3D" id="1.25.10.10">
    <property type="entry name" value="Leucine-rich Repeat Variant"/>
    <property type="match status" value="1"/>
</dbReference>
<dbReference type="Pfam" id="PF02181">
    <property type="entry name" value="FH2"/>
    <property type="match status" value="1"/>
</dbReference>
<dbReference type="InterPro" id="IPR042201">
    <property type="entry name" value="FH2_Formin_sf"/>
</dbReference>
<dbReference type="InterPro" id="IPR010472">
    <property type="entry name" value="FH3_dom"/>
</dbReference>
<evidence type="ECO:0000259" key="7">
    <source>
        <dbReference type="PROSITE" id="PS51444"/>
    </source>
</evidence>
<dbReference type="Gene3D" id="6.10.30.50">
    <property type="match status" value="1"/>
</dbReference>
<feature type="compositionally biased region" description="Polar residues" evidence="4">
    <location>
        <begin position="1824"/>
        <end position="1834"/>
    </location>
</feature>
<evidence type="ECO:0000313" key="9">
    <source>
        <dbReference type="Proteomes" id="UP000191024"/>
    </source>
</evidence>
<dbReference type="Gene3D" id="1.20.58.2220">
    <property type="entry name" value="Formin, FH2 domain"/>
    <property type="match status" value="1"/>
</dbReference>
<feature type="region of interest" description="Disordered" evidence="4">
    <location>
        <begin position="117"/>
        <end position="150"/>
    </location>
</feature>
<feature type="compositionally biased region" description="Pro residues" evidence="4">
    <location>
        <begin position="1200"/>
        <end position="1215"/>
    </location>
</feature>
<name>A0A1G4JWG1_9SACH</name>
<dbReference type="GO" id="GO:0005935">
    <property type="term" value="C:cellular bud neck"/>
    <property type="evidence" value="ECO:0007669"/>
    <property type="project" value="UniProtKB-ARBA"/>
</dbReference>
<dbReference type="InterPro" id="IPR011989">
    <property type="entry name" value="ARM-like"/>
</dbReference>
<dbReference type="GO" id="GO:0015629">
    <property type="term" value="C:actin cytoskeleton"/>
    <property type="evidence" value="ECO:0007669"/>
    <property type="project" value="UniProtKB-ARBA"/>
</dbReference>
<feature type="compositionally biased region" description="Polar residues" evidence="4">
    <location>
        <begin position="1896"/>
        <end position="1907"/>
    </location>
</feature>
<dbReference type="FunFam" id="1.25.10.10:FF:000898">
    <property type="entry name" value="Formin BNI1"/>
    <property type="match status" value="1"/>
</dbReference>
<dbReference type="InterPro" id="IPR016024">
    <property type="entry name" value="ARM-type_fold"/>
</dbReference>
<dbReference type="PROSITE" id="PS51231">
    <property type="entry name" value="DAD"/>
    <property type="match status" value="1"/>
</dbReference>
<dbReference type="GO" id="GO:0005934">
    <property type="term" value="C:cellular bud tip"/>
    <property type="evidence" value="ECO:0007669"/>
    <property type="project" value="UniProtKB-ARBA"/>
</dbReference>
<dbReference type="Gene3D" id="1.10.238.150">
    <property type="entry name" value="Formin, FH3 diaphanous domain"/>
    <property type="match status" value="1"/>
</dbReference>
<dbReference type="InterPro" id="IPR014767">
    <property type="entry name" value="DAD_dom"/>
</dbReference>
<feature type="compositionally biased region" description="Polar residues" evidence="4">
    <location>
        <begin position="1164"/>
        <end position="1176"/>
    </location>
</feature>
<feature type="coiled-coil region" evidence="3">
    <location>
        <begin position="703"/>
        <end position="759"/>
    </location>
</feature>
<feature type="domain" description="FH2" evidence="7">
    <location>
        <begin position="1264"/>
        <end position="1682"/>
    </location>
</feature>
<feature type="compositionally biased region" description="Polar residues" evidence="4">
    <location>
        <begin position="776"/>
        <end position="785"/>
    </location>
</feature>
<dbReference type="FunFam" id="6.10.30.50:FF:000001">
    <property type="entry name" value="Cytokinesis sepA protein"/>
    <property type="match status" value="1"/>
</dbReference>
<feature type="compositionally biased region" description="Polar residues" evidence="4">
    <location>
        <begin position="262"/>
        <end position="272"/>
    </location>
</feature>
<dbReference type="FunFam" id="1.20.58.2220:FF:000006">
    <property type="entry name" value="Cytokinesis protein sepA"/>
    <property type="match status" value="1"/>
</dbReference>
<feature type="region of interest" description="Disordered" evidence="4">
    <location>
        <begin position="235"/>
        <end position="298"/>
    </location>
</feature>
<dbReference type="InterPro" id="IPR051661">
    <property type="entry name" value="Actin_filament_regulator"/>
</dbReference>
<dbReference type="GO" id="GO:0031267">
    <property type="term" value="F:small GTPase binding"/>
    <property type="evidence" value="ECO:0007669"/>
    <property type="project" value="InterPro"/>
</dbReference>
<feature type="compositionally biased region" description="Pro residues" evidence="4">
    <location>
        <begin position="1229"/>
        <end position="1243"/>
    </location>
</feature>
<dbReference type="GO" id="GO:1903475">
    <property type="term" value="P:mitotic actomyosin contractile ring assembly"/>
    <property type="evidence" value="ECO:0007669"/>
    <property type="project" value="UniProtKB-ARBA"/>
</dbReference>
<dbReference type="InterPro" id="IPR015425">
    <property type="entry name" value="FH2_Formin"/>
</dbReference>
<feature type="compositionally biased region" description="Basic residues" evidence="4">
    <location>
        <begin position="1731"/>
        <end position="1741"/>
    </location>
</feature>
<dbReference type="STRING" id="1230905.A0A1G4JWG1"/>
<feature type="region of interest" description="Disordered" evidence="4">
    <location>
        <begin position="88"/>
        <end position="107"/>
    </location>
</feature>
<keyword evidence="9" id="KW-1185">Reference proteome</keyword>
<feature type="region of interest" description="Disordered" evidence="4">
    <location>
        <begin position="1157"/>
        <end position="1267"/>
    </location>
</feature>
<feature type="region of interest" description="Disordered" evidence="4">
    <location>
        <begin position="1"/>
        <end position="72"/>
    </location>
</feature>
<dbReference type="EMBL" id="LT598467">
    <property type="protein sequence ID" value="SCU95350.1"/>
    <property type="molecule type" value="Genomic_DNA"/>
</dbReference>
<feature type="compositionally biased region" description="Basic and acidic residues" evidence="4">
    <location>
        <begin position="1760"/>
        <end position="1785"/>
    </location>
</feature>
<dbReference type="Pfam" id="PF06367">
    <property type="entry name" value="Drf_FH3"/>
    <property type="match status" value="1"/>
</dbReference>
<dbReference type="SMART" id="SM00498">
    <property type="entry name" value="FH2"/>
    <property type="match status" value="1"/>
</dbReference>
<feature type="region of interest" description="Disordered" evidence="4">
    <location>
        <begin position="1719"/>
        <end position="1913"/>
    </location>
</feature>
<dbReference type="SMART" id="SM01139">
    <property type="entry name" value="Drf_FH3"/>
    <property type="match status" value="1"/>
</dbReference>
<feature type="compositionally biased region" description="Polar residues" evidence="4">
    <location>
        <begin position="1002"/>
        <end position="1015"/>
    </location>
</feature>
<feature type="compositionally biased region" description="Pro residues" evidence="4">
    <location>
        <begin position="1178"/>
        <end position="1188"/>
    </location>
</feature>
<organism evidence="8 9">
    <name type="scientific">Lachancea mirantina</name>
    <dbReference type="NCBI Taxonomy" id="1230905"/>
    <lineage>
        <taxon>Eukaryota</taxon>
        <taxon>Fungi</taxon>
        <taxon>Dikarya</taxon>
        <taxon>Ascomycota</taxon>
        <taxon>Saccharomycotina</taxon>
        <taxon>Saccharomycetes</taxon>
        <taxon>Saccharomycetales</taxon>
        <taxon>Saccharomycetaceae</taxon>
        <taxon>Lachancea</taxon>
    </lineage>
</organism>
<comment type="similarity">
    <text evidence="2">Belongs to the formin homology family. BNI1 subfamily.</text>
</comment>
<feature type="compositionally biased region" description="Basic and acidic residues" evidence="4">
    <location>
        <begin position="276"/>
        <end position="285"/>
    </location>
</feature>
<dbReference type="GO" id="GO:0000131">
    <property type="term" value="C:incipient cellular bud site"/>
    <property type="evidence" value="ECO:0007669"/>
    <property type="project" value="UniProtKB-ARBA"/>
</dbReference>
<dbReference type="PROSITE" id="PS51232">
    <property type="entry name" value="GBD_FH3"/>
    <property type="match status" value="1"/>
</dbReference>
<dbReference type="GO" id="GO:0003779">
    <property type="term" value="F:actin binding"/>
    <property type="evidence" value="ECO:0007669"/>
    <property type="project" value="InterPro"/>
</dbReference>
<feature type="region of interest" description="Disordered" evidence="4">
    <location>
        <begin position="1001"/>
        <end position="1071"/>
    </location>
</feature>
<sequence length="1913" mass="215325">MHKSSNSRSSKASHNRNASSSSGSGGLFSNLKKLKGGSAQNHLTQRIEPSDISSPTKIEIPASGEFSSKPLSKHSTLNVQNLSAYTDINTHSRSQSTASSGSPTKYSYSRRASQWSASGASGHATVSGFSSSNGGKLSRQHTNQSASSASLVSQLSSSNLSKYVNADGNVRVEMPADPREVDELFEEVLHKRNVFQSVHRSQHGDLKGYDLEKKWTIVRQDIQNEIKKIRNVKHGTSAGSTQHLGSAPHDSNVGLASKAASGPQSSRHSISSGGTGRDKVYEGGAEHSSSTTTLSQDPTHLSPDYYVRKIIANDLSSKRLNDLWVSLRTEQIDWVLGFLEAQGQVAIANVIMKSCGRDNSGTTITEEDLDREFAYFKCLKTILNLREGADEAVKSKKAKIIIMAIIEGLFSLRISTRRMASELLIFVTQWDPEKGLGQVLTVFDQLAKSAGNGHIQARIQNMKSKSNDYREYSLENYEGLRKLEQWLLVVEYTLDGRGKMGSLVGASDEFKNAGGENAILEYSYLSMLLVNQLCSTIPDIKKRTLFRTRLKTAGLPRLIKKLILLDYDKLNEQLRLFEDGTADDYNTLVSTGPTTYKVDMQDPKSIVQALWKTYEGTDAETYFTSVLQHLFITSNKLGEGPDDPGERTKQLRLIDALISNISMSSSDLEPTFFTTIQRIYDALQTDETARRAISESRDWMMRYEEIKAERDSLANKLSKAEDGLVGQLQMELTERDRILEKSHRVTTQLQHELDDLKKKHLLAKHEHEVELRKALTSLNSQTKPQGSPPPLSEKEPLPNLLKPERKLAIQRALHDKLQQTRQDISLESKKSGMSVAPNKRLRLLRSRMEDIENQARELEMTNFSEFQKKQQSEGSFIPNIHRERKRNEAAERNDFKNLMDLKRRLELVQQESNDVSKFNVEARVNELFKEKKNDALEKLKILEERYKGFGIDFQVDPVSHIDEETDLSSQGKSLDPKQINARIEELSMILQQLNEIKDNFAEKNNNGDEPSLSSDSENERPTTADASDHKQSTTSFLETLSKKYGTGRSTNSAHGEEHDIPTSSALAKKSHRVSFMERVKKATAPSEPLDESVIFMEPEFDGSSNLKNSSEQQKSKNMNNTGDSSYTATNNARMINSKGSIPPAPLMPTTLLTPGRSEQAEVNCHQTEQTSTSQYVSAPPPPPPPPPQHLFKKEENTDAPAPPPPPPPPPPPAPMLPSKLASSASGGHPLPPPPPPPLAPAFPPDSAKQSRSASPLPLPPRSLFDKYPRPAKKLKQLHWEKIDDADDSIWKEGKAEKFADELYEKGILSRLEHAFAAREIKNLSSRKKNDLDKLSFLSRDVSQQFGINLHMYSSIEPDEVVNKILRCDRDFLETPSVIEFLSKQEITEVSNNLARNFAPYSTDWEGIKSVGDERAPERDVTELQRADQLYLALIVNLQSYWTSRMRAIKMITTFEKEYVELVNKLRSLDAAVSAVQNSEYLRNVFDVILAVGNFMNDSSKQAQGFKLATLQRLTFIKDEKNTMTFLNYVEKIVRETYPAFNKFLLDLEPVLPAVKISIEHLTKDCKEFSQNISNVERSIKIGNLSDSSRFHPEDRILMKVLPLLPDAQRKGELLLDEMKLTLLEFDNLMKMFGEDATDRFARNSFFKKFADFMQEYKKAQNYNLKVEEEEKVYERRKKLIENQQRKELEKVGANQTGKLGSNHGEGERDVMDKLLEKLKNAAPSKSDPSSARKRALARKKLMQGNPSNSTILDNFEVEEEGQKSNMEDNFENKEKRDEGQSELVEKSPTPAPKTRRLTDDVFEDADNSQDLSDRARSLLLELRSPNSQSQSMTSRGDHDGSRRRVRHAKKENESSENRLKFVGQPEDSPTPQEEEQMMVSYEPEPTVEEKETTETSVPNQSRLSSVSEEQKDD</sequence>
<dbReference type="Pfam" id="PF06371">
    <property type="entry name" value="Drf_GBD"/>
    <property type="match status" value="1"/>
</dbReference>
<dbReference type="SMART" id="SM01140">
    <property type="entry name" value="Drf_GBD"/>
    <property type="match status" value="1"/>
</dbReference>
<evidence type="ECO:0000313" key="8">
    <source>
        <dbReference type="EMBL" id="SCU95350.1"/>
    </source>
</evidence>
<dbReference type="GO" id="GO:0070649">
    <property type="term" value="P:formin-nucleated actin cable assembly"/>
    <property type="evidence" value="ECO:0007669"/>
    <property type="project" value="UniProtKB-ARBA"/>
</dbReference>
<evidence type="ECO:0000256" key="2">
    <source>
        <dbReference type="ARBA" id="ARBA00037935"/>
    </source>
</evidence>
<gene>
    <name evidence="8" type="ORF">LAMI_0F02124G</name>
</gene>
<dbReference type="GO" id="GO:0005938">
    <property type="term" value="C:cell cortex"/>
    <property type="evidence" value="ECO:0007669"/>
    <property type="project" value="UniProtKB-ARBA"/>
</dbReference>